<gene>
    <name evidence="2" type="ORF">JY572_38230</name>
</gene>
<protein>
    <submittedName>
        <fullName evidence="2">Endo-1,C4-beta-glucanase</fullName>
    </submittedName>
</protein>
<organism evidence="2 3">
    <name type="scientific">Myxococcus landrumensis</name>
    <dbReference type="NCBI Taxonomy" id="2813577"/>
    <lineage>
        <taxon>Bacteria</taxon>
        <taxon>Pseudomonadati</taxon>
        <taxon>Myxococcota</taxon>
        <taxon>Myxococcia</taxon>
        <taxon>Myxococcales</taxon>
        <taxon>Cystobacterineae</taxon>
        <taxon>Myxococcaceae</taxon>
        <taxon>Myxococcus</taxon>
    </lineage>
</organism>
<evidence type="ECO:0000313" key="3">
    <source>
        <dbReference type="Proteomes" id="UP000663090"/>
    </source>
</evidence>
<dbReference type="RefSeq" id="WP_206715887.1">
    <property type="nucleotide sequence ID" value="NZ_CP071091.1"/>
</dbReference>
<name>A0ABX7NCQ5_9BACT</name>
<feature type="region of interest" description="Disordered" evidence="1">
    <location>
        <begin position="917"/>
        <end position="949"/>
    </location>
</feature>
<sequence length="949" mass="96639">MKRIESRTLLSGVVALVVSGVAAANVVILNPGELRGAVSFGTLTLDSFSLEVRSGTGLSTSSGFQSSPYSLMVESGEVYQPTLRATVSVPGGTPTQLHVSRTNVVAVDNQNGPTTLDFNFPVTSNITASLTVLGGTIDRFEFSANAGTGTEGYKAGSSETIHDTQTAVTRVFPMIPTSEVHVGGTAYLRTGSGTPVQHSLSSQVINMLQGQNTASWTVDLSTTGHLAGIIDVAPGVTVAHHKLYYRGVVTQAGNGPSGERQLAPRSSYDLELPPGQYDVYLRTVFLPGIHYSDSKSHRLTITTGATTSLDFADPLGTARVPLLIGGMLSNADLTSARMSLIRHEPLSYLQSSAVAPSLSNGLFEFLVPHGTWRRGTLTLTFEDTSNPAAPLNASVARAYHSDNALRVPVPAFQTVDLSTEVVPLVRTKLYLDVQEPDPAAPEVLFTYPSTMVTRIHYSPGNDGRWDSSAASYGDGVLKSLSALTLIAEPGTYKLQASVNVNGSSIEFGHQYLTIAPPALTPSGSNVSVTPINQQDLVVNVTFPNVTSGGLTTVVESPLAPELPQGLKAFCADGASAEGIECSPLFYEIDTTAQFTQATVCIRRKFQGTNALSQFLRLYHYDKDAPPNGQWEELPPPPGQEPAFDCSENPQTCGCVNEAACGINPNAEPPISVIRVCGVTTGFSPFAIVAKPVGFTNTVNGVEYTGPLGPPALQTWTAEGSGKYRITATGASGASAAAGLAGGCGAKVSGVFTLQANDTLHMLVGQKGTATTYSAGGGGGSFVTLNGNPLLIAGGGGGLRAGAQVPGRHGSTGTAGTSGSTSATYASGFIAGGTTGQGGARATAYGAGGGGWSGNGASDGNYGEGGFSFQSGGKGGAGKSCGGLAHGGYGGGGAGNGCYGGGGGGGYSGGGGGRVGGGGGSLNTGTQPKQAEGACTPNGHGFITIEPVSH</sequence>
<dbReference type="EMBL" id="CP071091">
    <property type="protein sequence ID" value="QSQ14093.1"/>
    <property type="molecule type" value="Genomic_DNA"/>
</dbReference>
<accession>A0ABX7NCQ5</accession>
<keyword evidence="3" id="KW-1185">Reference proteome</keyword>
<reference evidence="2 3" key="1">
    <citation type="submission" date="2021-02" db="EMBL/GenBank/DDBJ databases">
        <title>De Novo genome assembly of isolated myxobacteria.</title>
        <authorList>
            <person name="Stevens D.C."/>
        </authorList>
    </citation>
    <scope>NUCLEOTIDE SEQUENCE [LARGE SCALE GENOMIC DNA]</scope>
    <source>
        <strain evidence="2 3">SCHIC003</strain>
    </source>
</reference>
<proteinExistence type="predicted"/>
<evidence type="ECO:0000313" key="2">
    <source>
        <dbReference type="EMBL" id="QSQ14093.1"/>
    </source>
</evidence>
<evidence type="ECO:0000256" key="1">
    <source>
        <dbReference type="SAM" id="MobiDB-lite"/>
    </source>
</evidence>
<dbReference type="Proteomes" id="UP000663090">
    <property type="component" value="Chromosome"/>
</dbReference>